<dbReference type="AlphaFoldDB" id="A0A520KSA3"/>
<dbReference type="InterPro" id="IPR010125">
    <property type="entry name" value="PHA_synth_III_C"/>
</dbReference>
<comment type="caution">
    <text evidence="4">The sequence shown here is derived from an EMBL/GenBank/DDBJ whole genome shotgun (WGS) entry which is preliminary data.</text>
</comment>
<dbReference type="Pfam" id="PF07167">
    <property type="entry name" value="PhaC_N"/>
    <property type="match status" value="1"/>
</dbReference>
<dbReference type="PANTHER" id="PTHR36837:SF2">
    <property type="entry name" value="POLY(3-HYDROXYALKANOATE) POLYMERASE SUBUNIT PHAC"/>
    <property type="match status" value="1"/>
</dbReference>
<evidence type="ECO:0000256" key="2">
    <source>
        <dbReference type="ARBA" id="ARBA00023315"/>
    </source>
</evidence>
<proteinExistence type="predicted"/>
<dbReference type="Proteomes" id="UP000317158">
    <property type="component" value="Unassembled WGS sequence"/>
</dbReference>
<dbReference type="InterPro" id="IPR051321">
    <property type="entry name" value="PHA/PHB_synthase"/>
</dbReference>
<accession>A0A520KSA3</accession>
<dbReference type="NCBIfam" id="TIGR01836">
    <property type="entry name" value="PHA_synth_III_C"/>
    <property type="match status" value="1"/>
</dbReference>
<evidence type="ECO:0000259" key="3">
    <source>
        <dbReference type="Pfam" id="PF07167"/>
    </source>
</evidence>
<dbReference type="InterPro" id="IPR029058">
    <property type="entry name" value="AB_hydrolase_fold"/>
</dbReference>
<evidence type="ECO:0000313" key="5">
    <source>
        <dbReference type="Proteomes" id="UP000317158"/>
    </source>
</evidence>
<keyword evidence="1" id="KW-0808">Transferase</keyword>
<dbReference type="PANTHER" id="PTHR36837">
    <property type="entry name" value="POLY(3-HYDROXYALKANOATE) POLYMERASE SUBUNIT PHAC"/>
    <property type="match status" value="1"/>
</dbReference>
<name>A0A520KSA3_METT2</name>
<keyword evidence="2" id="KW-0012">Acyltransferase</keyword>
<sequence length="339" mass="39920">MIDDFTYFDVLSRFSDIKIDVWQSPFDVVDKNGIFRLLHYHPTTKRRYRTPLLILYAFINRPYVLDLSPDISVVKKYLDAGFDLYMIDWGYPTRVDQYLRIDDYVNYIDKCVDYIRWVDNVNRVSLHGYCLGGDLSVIYTVLHQNKIRNLMLQASPIDFDTDNTLAIWARNLDVDKIVDTFRLAPGDFLNVGFLLVDPINLLVGKYHGMLEMLEEERFLKNFLRMEKWIFDAPAIPGETYRQYIKEWYQQNLLIKNEFVCNGTKIDLSKIEVPLLVIAATYDHIAPLESQKAILNVISSKDKDVYEYNKGHIGITTSRSSHKEYWPKVIKWLEERSRKA</sequence>
<dbReference type="Gene3D" id="3.40.50.1820">
    <property type="entry name" value="alpha/beta hydrolase"/>
    <property type="match status" value="1"/>
</dbReference>
<evidence type="ECO:0000313" key="4">
    <source>
        <dbReference type="EMBL" id="RZN64801.1"/>
    </source>
</evidence>
<dbReference type="GO" id="GO:0042619">
    <property type="term" value="P:poly-hydroxybutyrate biosynthetic process"/>
    <property type="evidence" value="ECO:0007669"/>
    <property type="project" value="InterPro"/>
</dbReference>
<protein>
    <submittedName>
        <fullName evidence="4">Class III poly(R)-hydroxyalkanoic acid synthase subunit PhaC</fullName>
    </submittedName>
</protein>
<dbReference type="SUPFAM" id="SSF53474">
    <property type="entry name" value="alpha/beta-Hydrolases"/>
    <property type="match status" value="1"/>
</dbReference>
<gene>
    <name evidence="4" type="primary">phaC</name>
    <name evidence="4" type="ORF">EF806_01755</name>
</gene>
<dbReference type="GO" id="GO:0016746">
    <property type="term" value="F:acyltransferase activity"/>
    <property type="evidence" value="ECO:0007669"/>
    <property type="project" value="UniProtKB-KW"/>
</dbReference>
<feature type="domain" description="Poly-beta-hydroxybutyrate polymerase N-terminal" evidence="3">
    <location>
        <begin position="21"/>
        <end position="75"/>
    </location>
</feature>
<organism evidence="4 5">
    <name type="scientific">Methanoliparum thermophilum</name>
    <dbReference type="NCBI Taxonomy" id="2491083"/>
    <lineage>
        <taxon>Archaea</taxon>
        <taxon>Methanobacteriati</taxon>
        <taxon>Methanobacteriota</taxon>
        <taxon>Candidatus Methanoliparia</taxon>
        <taxon>Candidatus Methanoliparales</taxon>
        <taxon>Candidatus Methanoliparaceae</taxon>
        <taxon>Candidatus Methanoliparum</taxon>
    </lineage>
</organism>
<reference evidence="4 5" key="1">
    <citation type="journal article" date="2019" name="Nat. Microbiol.">
        <title>Wide diversity of methane and short-chain alkane metabolisms in uncultured archaea.</title>
        <authorList>
            <person name="Borrel G."/>
            <person name="Adam P.S."/>
            <person name="McKay L.J."/>
            <person name="Chen L.X."/>
            <person name="Sierra-Garcia I.N."/>
            <person name="Sieber C.M."/>
            <person name="Letourneur Q."/>
            <person name="Ghozlane A."/>
            <person name="Andersen G.L."/>
            <person name="Li W.J."/>
            <person name="Hallam S.J."/>
            <person name="Muyzer G."/>
            <person name="de Oliveira V.M."/>
            <person name="Inskeep W.P."/>
            <person name="Banfield J.F."/>
            <person name="Gribaldo S."/>
        </authorList>
    </citation>
    <scope>NUCLEOTIDE SEQUENCE [LARGE SCALE GENOMIC DNA]</scope>
    <source>
        <strain evidence="4">NM1a</strain>
    </source>
</reference>
<evidence type="ECO:0000256" key="1">
    <source>
        <dbReference type="ARBA" id="ARBA00022679"/>
    </source>
</evidence>
<dbReference type="EMBL" id="RXIF01000004">
    <property type="protein sequence ID" value="RZN64801.1"/>
    <property type="molecule type" value="Genomic_DNA"/>
</dbReference>
<dbReference type="InterPro" id="IPR010941">
    <property type="entry name" value="PhaC_N"/>
</dbReference>